<sequence length="119" mass="13291">PEFLNRIDGVVVFHALTKEHIRKIVDLMLAQVSQQLAEKGIKLEVTDAAKDFLGEKGYDEVFGARPLRRVIQDMVEDKLSESLLRGKFRPEDTAIVDLEGEEIVVHPAAVEALLGDDKP</sequence>
<name>X1HX98_9ZZZZ</name>
<comment type="caution">
    <text evidence="4">The sequence shown here is derived from an EMBL/GenBank/DDBJ whole genome shotgun (WGS) entry which is preliminary data.</text>
</comment>
<dbReference type="InterPro" id="IPR027417">
    <property type="entry name" value="P-loop_NTPase"/>
</dbReference>
<keyword evidence="1" id="KW-0547">Nucleotide-binding</keyword>
<feature type="domain" description="Clp ATPase C-terminal" evidence="3">
    <location>
        <begin position="16"/>
        <end position="105"/>
    </location>
</feature>
<dbReference type="FunFam" id="1.10.8.60:FF:000017">
    <property type="entry name" value="ATP-dependent chaperone ClpB"/>
    <property type="match status" value="1"/>
</dbReference>
<dbReference type="PANTHER" id="PTHR11638:SF18">
    <property type="entry name" value="HEAT SHOCK PROTEIN 104"/>
    <property type="match status" value="1"/>
</dbReference>
<dbReference type="GO" id="GO:0005737">
    <property type="term" value="C:cytoplasm"/>
    <property type="evidence" value="ECO:0007669"/>
    <property type="project" value="TreeGrafter"/>
</dbReference>
<dbReference type="InterPro" id="IPR019489">
    <property type="entry name" value="Clp_ATPase_C"/>
</dbReference>
<dbReference type="AlphaFoldDB" id="X1HX98"/>
<dbReference type="Pfam" id="PF10431">
    <property type="entry name" value="ClpB_D2-small"/>
    <property type="match status" value="1"/>
</dbReference>
<evidence type="ECO:0000259" key="3">
    <source>
        <dbReference type="SMART" id="SM01086"/>
    </source>
</evidence>
<dbReference type="PANTHER" id="PTHR11638">
    <property type="entry name" value="ATP-DEPENDENT CLP PROTEASE"/>
    <property type="match status" value="1"/>
</dbReference>
<gene>
    <name evidence="4" type="ORF">S03H2_40664</name>
</gene>
<evidence type="ECO:0000313" key="4">
    <source>
        <dbReference type="EMBL" id="GAH58444.1"/>
    </source>
</evidence>
<evidence type="ECO:0000256" key="1">
    <source>
        <dbReference type="ARBA" id="ARBA00022741"/>
    </source>
</evidence>
<organism evidence="4">
    <name type="scientific">marine sediment metagenome</name>
    <dbReference type="NCBI Taxonomy" id="412755"/>
    <lineage>
        <taxon>unclassified sequences</taxon>
        <taxon>metagenomes</taxon>
        <taxon>ecological metagenomes</taxon>
    </lineage>
</organism>
<accession>X1HX98</accession>
<dbReference type="GO" id="GO:0005524">
    <property type="term" value="F:ATP binding"/>
    <property type="evidence" value="ECO:0007669"/>
    <property type="project" value="UniProtKB-KW"/>
</dbReference>
<dbReference type="SUPFAM" id="SSF52540">
    <property type="entry name" value="P-loop containing nucleoside triphosphate hydrolases"/>
    <property type="match status" value="1"/>
</dbReference>
<proteinExistence type="predicted"/>
<keyword evidence="2" id="KW-0067">ATP-binding</keyword>
<dbReference type="GO" id="GO:0016887">
    <property type="term" value="F:ATP hydrolysis activity"/>
    <property type="evidence" value="ECO:0007669"/>
    <property type="project" value="TreeGrafter"/>
</dbReference>
<reference evidence="4" key="1">
    <citation type="journal article" date="2014" name="Front. Microbiol.">
        <title>High frequency of phylogenetically diverse reductive dehalogenase-homologous genes in deep subseafloor sedimentary metagenomes.</title>
        <authorList>
            <person name="Kawai M."/>
            <person name="Futagami T."/>
            <person name="Toyoda A."/>
            <person name="Takaki Y."/>
            <person name="Nishi S."/>
            <person name="Hori S."/>
            <person name="Arai W."/>
            <person name="Tsubouchi T."/>
            <person name="Morono Y."/>
            <person name="Uchiyama I."/>
            <person name="Ito T."/>
            <person name="Fujiyama A."/>
            <person name="Inagaki F."/>
            <person name="Takami H."/>
        </authorList>
    </citation>
    <scope>NUCLEOTIDE SEQUENCE</scope>
    <source>
        <strain evidence="4">Expedition CK06-06</strain>
    </source>
</reference>
<dbReference type="EMBL" id="BARU01025227">
    <property type="protein sequence ID" value="GAH58444.1"/>
    <property type="molecule type" value="Genomic_DNA"/>
</dbReference>
<dbReference type="SMART" id="SM01086">
    <property type="entry name" value="ClpB_D2-small"/>
    <property type="match status" value="1"/>
</dbReference>
<dbReference type="InterPro" id="IPR050130">
    <property type="entry name" value="ClpA_ClpB"/>
</dbReference>
<protein>
    <recommendedName>
        <fullName evidence="3">Clp ATPase C-terminal domain-containing protein</fullName>
    </recommendedName>
</protein>
<dbReference type="GO" id="GO:0034605">
    <property type="term" value="P:cellular response to heat"/>
    <property type="evidence" value="ECO:0007669"/>
    <property type="project" value="TreeGrafter"/>
</dbReference>
<evidence type="ECO:0000256" key="2">
    <source>
        <dbReference type="ARBA" id="ARBA00022840"/>
    </source>
</evidence>
<dbReference type="Gene3D" id="1.10.8.60">
    <property type="match status" value="1"/>
</dbReference>
<feature type="non-terminal residue" evidence="4">
    <location>
        <position position="1"/>
    </location>
</feature>